<comment type="caution">
    <text evidence="1">The sequence shown here is derived from an EMBL/GenBank/DDBJ whole genome shotgun (WGS) entry which is preliminary data.</text>
</comment>
<dbReference type="Proteomes" id="UP000245207">
    <property type="component" value="Unassembled WGS sequence"/>
</dbReference>
<evidence type="ECO:0000313" key="2">
    <source>
        <dbReference type="Proteomes" id="UP000245207"/>
    </source>
</evidence>
<keyword evidence="2" id="KW-1185">Reference proteome</keyword>
<evidence type="ECO:0000313" key="1">
    <source>
        <dbReference type="EMBL" id="PWA81238.1"/>
    </source>
</evidence>
<dbReference type="AlphaFoldDB" id="A0A2U1P673"/>
<sequence length="120" mass="13859">MQSRIDGLVKQCKEENINCCATGNELAELRKRFEAKCIHNNKLQSEVNELRAKEDFFQPEIDKAESLKAELNEQRNFVMSLEVKNTIDSMKIAHKKVIEAMEEAHRLVKAVGFTTTHRQI</sequence>
<dbReference type="EMBL" id="PKPP01001614">
    <property type="protein sequence ID" value="PWA81238.1"/>
    <property type="molecule type" value="Genomic_DNA"/>
</dbReference>
<proteinExistence type="predicted"/>
<accession>A0A2U1P673</accession>
<gene>
    <name evidence="1" type="ORF">CTI12_AA179800</name>
</gene>
<reference evidence="1 2" key="1">
    <citation type="journal article" date="2018" name="Mol. Plant">
        <title>The genome of Artemisia annua provides insight into the evolution of Asteraceae family and artemisinin biosynthesis.</title>
        <authorList>
            <person name="Shen Q."/>
            <person name="Zhang L."/>
            <person name="Liao Z."/>
            <person name="Wang S."/>
            <person name="Yan T."/>
            <person name="Shi P."/>
            <person name="Liu M."/>
            <person name="Fu X."/>
            <person name="Pan Q."/>
            <person name="Wang Y."/>
            <person name="Lv Z."/>
            <person name="Lu X."/>
            <person name="Zhang F."/>
            <person name="Jiang W."/>
            <person name="Ma Y."/>
            <person name="Chen M."/>
            <person name="Hao X."/>
            <person name="Li L."/>
            <person name="Tang Y."/>
            <person name="Lv G."/>
            <person name="Zhou Y."/>
            <person name="Sun X."/>
            <person name="Brodelius P.E."/>
            <person name="Rose J.K.C."/>
            <person name="Tang K."/>
        </authorList>
    </citation>
    <scope>NUCLEOTIDE SEQUENCE [LARGE SCALE GENOMIC DNA]</scope>
    <source>
        <strain evidence="2">cv. Huhao1</strain>
        <tissue evidence="1">Leaf</tissue>
    </source>
</reference>
<organism evidence="1 2">
    <name type="scientific">Artemisia annua</name>
    <name type="common">Sweet wormwood</name>
    <dbReference type="NCBI Taxonomy" id="35608"/>
    <lineage>
        <taxon>Eukaryota</taxon>
        <taxon>Viridiplantae</taxon>
        <taxon>Streptophyta</taxon>
        <taxon>Embryophyta</taxon>
        <taxon>Tracheophyta</taxon>
        <taxon>Spermatophyta</taxon>
        <taxon>Magnoliopsida</taxon>
        <taxon>eudicotyledons</taxon>
        <taxon>Gunneridae</taxon>
        <taxon>Pentapetalae</taxon>
        <taxon>asterids</taxon>
        <taxon>campanulids</taxon>
        <taxon>Asterales</taxon>
        <taxon>Asteraceae</taxon>
        <taxon>Asteroideae</taxon>
        <taxon>Anthemideae</taxon>
        <taxon>Artemisiinae</taxon>
        <taxon>Artemisia</taxon>
    </lineage>
</organism>
<name>A0A2U1P673_ARTAN</name>
<protein>
    <submittedName>
        <fullName evidence="1">Uncharacterized protein</fullName>
    </submittedName>
</protein>